<keyword evidence="2" id="KW-1185">Reference proteome</keyword>
<reference evidence="1 2" key="1">
    <citation type="journal article" date="2013" name="Genome Announc.">
        <title>Complete Genome Sequence of Glaciecola psychrophila Strain 170T.</title>
        <authorList>
            <person name="Yin J."/>
            <person name="Chen J."/>
            <person name="Liu G."/>
            <person name="Yu Y."/>
            <person name="Song L."/>
            <person name="Wang X."/>
            <person name="Qu X."/>
        </authorList>
    </citation>
    <scope>NUCLEOTIDE SEQUENCE [LARGE SCALE GENOMIC DNA]</scope>
    <source>
        <strain evidence="1 2">170</strain>
    </source>
</reference>
<protein>
    <recommendedName>
        <fullName evidence="3">DUF945 domain-containing protein</fullName>
    </recommendedName>
</protein>
<gene>
    <name evidence="1" type="ORF">C427_4260</name>
</gene>
<dbReference type="InterPro" id="IPR010352">
    <property type="entry name" value="DUF945"/>
</dbReference>
<dbReference type="KEGG" id="gps:C427_4260"/>
<organism evidence="1 2">
    <name type="scientific">Paraglaciecola psychrophila 170</name>
    <dbReference type="NCBI Taxonomy" id="1129794"/>
    <lineage>
        <taxon>Bacteria</taxon>
        <taxon>Pseudomonadati</taxon>
        <taxon>Pseudomonadota</taxon>
        <taxon>Gammaproteobacteria</taxon>
        <taxon>Alteromonadales</taxon>
        <taxon>Alteromonadaceae</taxon>
        <taxon>Paraglaciecola</taxon>
    </lineage>
</organism>
<dbReference type="RefSeq" id="WP_007637156.1">
    <property type="nucleotide sequence ID" value="NC_020514.1"/>
</dbReference>
<dbReference type="eggNOG" id="COG5339">
    <property type="taxonomic scope" value="Bacteria"/>
</dbReference>
<dbReference type="OrthoDB" id="6320601at2"/>
<dbReference type="AlphaFoldDB" id="K7A8M9"/>
<evidence type="ECO:0000313" key="2">
    <source>
        <dbReference type="Proteomes" id="UP000011864"/>
    </source>
</evidence>
<dbReference type="HOGENOM" id="CLU_045244_0_0_6"/>
<evidence type="ECO:0000313" key="1">
    <source>
        <dbReference type="EMBL" id="AGH46365.1"/>
    </source>
</evidence>
<proteinExistence type="predicted"/>
<dbReference type="Pfam" id="PF06097">
    <property type="entry name" value="DUF945"/>
    <property type="match status" value="1"/>
</dbReference>
<dbReference type="Proteomes" id="UP000011864">
    <property type="component" value="Chromosome"/>
</dbReference>
<name>K7A8M9_9ALTE</name>
<sequence>MKKTLIFGASIIVLVAVIAPKIVSNSFNQKLDSVVELINQNPVYNVSIKDRTSDWFSSTATINVGLDSSTFNNNVGQEAYNEMQGVFANMNVDVVIDAQHGPILTQNGLALGWLAWNARVDGNSLRETLEFDVNTPFYQITSHTNLLGASSYTDRIPSFLIKDDEIFTQLSFSGWNGFGTFSDSETRFQGMLETVFVNSAFGKFELNQWSVDSKIQGNLMDAMAGNFQNSTMSMQIQDTTFEQATDQAKTAITEIGMHVNSKFDEATSLLDTEINFSLKELTTADLNLSSVSVNTEINNLKEQFFQAYQTLMNQLSKEPEKMQENLDDFMQTELLGQLQAEPEFNISSFQAKINQGNITGSLNSKLEQITKLPDAIESPVFWLQHLMVTGQINVDKSAALWLAIDTIKSQIKSDPSATQMTDDEIAAIAAQQAPAMLQGIQQRGIFTETATGYQLQFSLADGQALLNGDPMALPIGQ</sequence>
<dbReference type="PATRIC" id="fig|1129794.4.peg.4242"/>
<dbReference type="EMBL" id="CP003837">
    <property type="protein sequence ID" value="AGH46365.1"/>
    <property type="molecule type" value="Genomic_DNA"/>
</dbReference>
<evidence type="ECO:0008006" key="3">
    <source>
        <dbReference type="Google" id="ProtNLM"/>
    </source>
</evidence>
<dbReference type="STRING" id="1129794.C427_4260"/>
<accession>K7A8M9</accession>